<accession>A0A0W0XNU5</accession>
<proteinExistence type="predicted"/>
<keyword evidence="3" id="KW-1185">Reference proteome</keyword>
<dbReference type="PATRIC" id="fig|45073.5.peg.2771"/>
<dbReference type="OrthoDB" id="5652268at2"/>
<dbReference type="PANTHER" id="PTHR24121:SF21">
    <property type="entry name" value="ANKYRIN REPEAT FAMILY PROTEIN"/>
    <property type="match status" value="1"/>
</dbReference>
<evidence type="ECO:0000313" key="3">
    <source>
        <dbReference type="Proteomes" id="UP000054618"/>
    </source>
</evidence>
<dbReference type="PANTHER" id="PTHR24121">
    <property type="entry name" value="NO MECHANORECEPTOR POTENTIAL C, ISOFORM D-RELATED"/>
    <property type="match status" value="1"/>
</dbReference>
<reference evidence="2 3" key="1">
    <citation type="submission" date="2015-11" db="EMBL/GenBank/DDBJ databases">
        <title>Genomic analysis of 38 Legionella species identifies large and diverse effector repertoires.</title>
        <authorList>
            <person name="Burstein D."/>
            <person name="Amaro F."/>
            <person name="Zusman T."/>
            <person name="Lifshitz Z."/>
            <person name="Cohen O."/>
            <person name="Gilbert J.A."/>
            <person name="Pupko T."/>
            <person name="Shuman H.A."/>
            <person name="Segal G."/>
        </authorList>
    </citation>
    <scope>NUCLEOTIDE SEQUENCE [LARGE SCALE GENOMIC DNA]</scope>
    <source>
        <strain evidence="2 3">CDC#1442-AUS-E</strain>
    </source>
</reference>
<sequence>MSLFDAQTIEELQTMLQGLVDKTELSQKNAENQTPIVYFASRREWDKVQALLAVAPISADDAKLLGREAILAARTGNMELAINLLKIDNVSRSEQERGWTILHCAVADATDSDDLEAQAEAIKQIQTLHELGVVKENCNQATLRESSPIFLAAMSQKWYLVDALLNEFNTPDDPQQLAEIIIRARTAGQVELAHKILASVQPGTQWLISNEDGSRDVSLLHLAILRKRKEQIAQLAQDADLRVKTAKQGDKPGITAIQLAARCQDWSTVELLTQNSADADDSFQYGAAMLYAAQTQFGKPFLNSKLTELATDLAQKGAKPDWSLEQRNGKLNSFHIAVIQALDAFLEALIANQINRSAHDTLALQAKYQGRTPIECAIHHNRWDLLPLFAKIKPANPEACGYVAAYEAAKEANRLEPQDLELLREAAKVAKEVAPEPEKKGSPLAEKSDDSRQQEEDARFVEAFKKIYQALYKGQSSWLKSASFLEQHDKLTRDLIKQHITAKPNCRSKKAAELAETYKDDINNIKLVQDIHSYCLDRSGFFSRTKNGAQLNSAQAQEAIDNADENSRLGQIRIALR</sequence>
<organism evidence="2 3">
    <name type="scientific">Legionella quinlivanii</name>
    <dbReference type="NCBI Taxonomy" id="45073"/>
    <lineage>
        <taxon>Bacteria</taxon>
        <taxon>Pseudomonadati</taxon>
        <taxon>Pseudomonadota</taxon>
        <taxon>Gammaproteobacteria</taxon>
        <taxon>Legionellales</taxon>
        <taxon>Legionellaceae</taxon>
        <taxon>Legionella</taxon>
    </lineage>
</organism>
<evidence type="ECO:0000256" key="1">
    <source>
        <dbReference type="SAM" id="MobiDB-lite"/>
    </source>
</evidence>
<dbReference type="InterPro" id="IPR036770">
    <property type="entry name" value="Ankyrin_rpt-contain_sf"/>
</dbReference>
<dbReference type="RefSeq" id="WP_058508676.1">
    <property type="nucleotide sequence ID" value="NZ_CAAAIK010000012.1"/>
</dbReference>
<comment type="caution">
    <text evidence="2">The sequence shown here is derived from an EMBL/GenBank/DDBJ whole genome shotgun (WGS) entry which is preliminary data.</text>
</comment>
<name>A0A0W0XNU5_9GAMM</name>
<evidence type="ECO:0000313" key="2">
    <source>
        <dbReference type="EMBL" id="KTD46118.1"/>
    </source>
</evidence>
<dbReference type="InterPro" id="IPR002110">
    <property type="entry name" value="Ankyrin_rpt"/>
</dbReference>
<dbReference type="SUPFAM" id="SSF48403">
    <property type="entry name" value="Ankyrin repeat"/>
    <property type="match status" value="1"/>
</dbReference>
<dbReference type="SMART" id="SM00248">
    <property type="entry name" value="ANK"/>
    <property type="match status" value="5"/>
</dbReference>
<protein>
    <submittedName>
        <fullName evidence="2">Ankyrin repeats (3 copies)</fullName>
    </submittedName>
</protein>
<dbReference type="Proteomes" id="UP000054618">
    <property type="component" value="Unassembled WGS sequence"/>
</dbReference>
<gene>
    <name evidence="2" type="ORF">Lqui_2608</name>
</gene>
<dbReference type="Gene3D" id="1.25.40.20">
    <property type="entry name" value="Ankyrin repeat-containing domain"/>
    <property type="match status" value="2"/>
</dbReference>
<feature type="region of interest" description="Disordered" evidence="1">
    <location>
        <begin position="431"/>
        <end position="455"/>
    </location>
</feature>
<dbReference type="EMBL" id="LNYS01000024">
    <property type="protein sequence ID" value="KTD46118.1"/>
    <property type="molecule type" value="Genomic_DNA"/>
</dbReference>
<dbReference type="AlphaFoldDB" id="A0A0W0XNU5"/>